<dbReference type="RefSeq" id="WP_132117070.1">
    <property type="nucleotide sequence ID" value="NZ_SMJU01000005.1"/>
</dbReference>
<dbReference type="EMBL" id="SMJU01000005">
    <property type="protein sequence ID" value="TDB66071.1"/>
    <property type="molecule type" value="Genomic_DNA"/>
</dbReference>
<dbReference type="PANTHER" id="PTHR10434">
    <property type="entry name" value="1-ACYL-SN-GLYCEROL-3-PHOSPHATE ACYLTRANSFERASE"/>
    <property type="match status" value="1"/>
</dbReference>
<keyword evidence="4" id="KW-0443">Lipid metabolism</keyword>
<feature type="transmembrane region" description="Helical" evidence="6">
    <location>
        <begin position="6"/>
        <end position="31"/>
    </location>
</feature>
<proteinExistence type="predicted"/>
<dbReference type="SUPFAM" id="SSF69593">
    <property type="entry name" value="Glycerol-3-phosphate (1)-acyltransferase"/>
    <property type="match status" value="1"/>
</dbReference>
<name>A0A4R4KHF0_9BACT</name>
<evidence type="ECO:0000313" key="9">
    <source>
        <dbReference type="Proteomes" id="UP000295706"/>
    </source>
</evidence>
<comment type="pathway">
    <text evidence="1">Lipid metabolism.</text>
</comment>
<organism evidence="8 9">
    <name type="scientific">Arundinibacter roseus</name>
    <dbReference type="NCBI Taxonomy" id="2070510"/>
    <lineage>
        <taxon>Bacteria</taxon>
        <taxon>Pseudomonadati</taxon>
        <taxon>Bacteroidota</taxon>
        <taxon>Cytophagia</taxon>
        <taxon>Cytophagales</taxon>
        <taxon>Spirosomataceae</taxon>
        <taxon>Arundinibacter</taxon>
    </lineage>
</organism>
<dbReference type="OrthoDB" id="9803035at2"/>
<keyword evidence="6" id="KW-0812">Transmembrane</keyword>
<keyword evidence="3 8" id="KW-0808">Transferase</keyword>
<evidence type="ECO:0000256" key="4">
    <source>
        <dbReference type="ARBA" id="ARBA00023098"/>
    </source>
</evidence>
<keyword evidence="6" id="KW-0472">Membrane</keyword>
<evidence type="ECO:0000256" key="1">
    <source>
        <dbReference type="ARBA" id="ARBA00005189"/>
    </source>
</evidence>
<evidence type="ECO:0000256" key="6">
    <source>
        <dbReference type="SAM" id="Phobius"/>
    </source>
</evidence>
<dbReference type="PANTHER" id="PTHR10434:SF64">
    <property type="entry name" value="1-ACYL-SN-GLYCEROL-3-PHOSPHATE ACYLTRANSFERASE-RELATED"/>
    <property type="match status" value="1"/>
</dbReference>
<accession>A0A4R4KHF0</accession>
<dbReference type="AlphaFoldDB" id="A0A4R4KHF0"/>
<dbReference type="GO" id="GO:0003841">
    <property type="term" value="F:1-acylglycerol-3-phosphate O-acyltransferase activity"/>
    <property type="evidence" value="ECO:0007669"/>
    <property type="project" value="TreeGrafter"/>
</dbReference>
<evidence type="ECO:0000256" key="5">
    <source>
        <dbReference type="ARBA" id="ARBA00023315"/>
    </source>
</evidence>
<gene>
    <name evidence="8" type="ORF">EZE20_09960</name>
</gene>
<reference evidence="8 9" key="1">
    <citation type="submission" date="2019-02" db="EMBL/GenBank/DDBJ databases">
        <title>Arundinibacter roseus gen. nov., sp. nov., a new member of the family Cytophagaceae.</title>
        <authorList>
            <person name="Szuroczki S."/>
            <person name="Khayer B."/>
            <person name="Sproer C."/>
            <person name="Toumi M."/>
            <person name="Szabo A."/>
            <person name="Felfoldi T."/>
            <person name="Schumann P."/>
            <person name="Toth E."/>
        </authorList>
    </citation>
    <scope>NUCLEOTIDE SEQUENCE [LARGE SCALE GENOMIC DNA]</scope>
    <source>
        <strain evidence="8 9">DMA-k-7a</strain>
    </source>
</reference>
<sequence length="241" mass="27914">MRIFLLLYTLWCAFWFILLFLILFPFTWLFLQKDRWKPFAHQINRVWGRLFFPLIGMPVRVEYRFKPARRETFVICANHFSYLDIATMGVVVDNYFAFVGKHAVKKVPLFGYMFRKLHIQVDREKGNSRAYSLSKSIRTLASGRSVMIFPEGGIITKNAPQIHLPLQKGAFVMAIQQQVPLLPVSLQTNHVLLPDRSPLRLRPGVIRAVVHAPIPTVGLTQADVPDLMEKWRQVVQGELNK</sequence>
<keyword evidence="9" id="KW-1185">Reference proteome</keyword>
<dbReference type="Pfam" id="PF01553">
    <property type="entry name" value="Acyltransferase"/>
    <property type="match status" value="1"/>
</dbReference>
<keyword evidence="5 8" id="KW-0012">Acyltransferase</keyword>
<dbReference type="SMART" id="SM00563">
    <property type="entry name" value="PlsC"/>
    <property type="match status" value="1"/>
</dbReference>
<dbReference type="InterPro" id="IPR002123">
    <property type="entry name" value="Plipid/glycerol_acylTrfase"/>
</dbReference>
<dbReference type="Proteomes" id="UP000295706">
    <property type="component" value="Unassembled WGS sequence"/>
</dbReference>
<dbReference type="CDD" id="cd07989">
    <property type="entry name" value="LPLAT_AGPAT-like"/>
    <property type="match status" value="1"/>
</dbReference>
<protein>
    <submittedName>
        <fullName evidence="8">1-acyl-sn-glycerol-3-phosphate acyltransferase</fullName>
    </submittedName>
</protein>
<keyword evidence="6" id="KW-1133">Transmembrane helix</keyword>
<keyword evidence="2" id="KW-0444">Lipid biosynthesis</keyword>
<evidence type="ECO:0000313" key="8">
    <source>
        <dbReference type="EMBL" id="TDB66071.1"/>
    </source>
</evidence>
<evidence type="ECO:0000256" key="2">
    <source>
        <dbReference type="ARBA" id="ARBA00022516"/>
    </source>
</evidence>
<evidence type="ECO:0000259" key="7">
    <source>
        <dbReference type="SMART" id="SM00563"/>
    </source>
</evidence>
<feature type="domain" description="Phospholipid/glycerol acyltransferase" evidence="7">
    <location>
        <begin position="73"/>
        <end position="189"/>
    </location>
</feature>
<comment type="caution">
    <text evidence="8">The sequence shown here is derived from an EMBL/GenBank/DDBJ whole genome shotgun (WGS) entry which is preliminary data.</text>
</comment>
<dbReference type="GO" id="GO:0006654">
    <property type="term" value="P:phosphatidic acid biosynthetic process"/>
    <property type="evidence" value="ECO:0007669"/>
    <property type="project" value="TreeGrafter"/>
</dbReference>
<evidence type="ECO:0000256" key="3">
    <source>
        <dbReference type="ARBA" id="ARBA00022679"/>
    </source>
</evidence>